<reference evidence="6 7" key="1">
    <citation type="submission" date="2020-02" db="EMBL/GenBank/DDBJ databases">
        <title>complete genome sequence of Rhodobacteraceae bacterium.</title>
        <authorList>
            <person name="Park J."/>
            <person name="Kim Y.-S."/>
            <person name="Kim K.-H."/>
        </authorList>
    </citation>
    <scope>NUCLEOTIDE SEQUENCE [LARGE SCALE GENOMIC DNA]</scope>
    <source>
        <strain evidence="6 7">RR4-56</strain>
    </source>
</reference>
<organism evidence="6 7">
    <name type="scientific">Pikeienuella piscinae</name>
    <dbReference type="NCBI Taxonomy" id="2748098"/>
    <lineage>
        <taxon>Bacteria</taxon>
        <taxon>Pseudomonadati</taxon>
        <taxon>Pseudomonadota</taxon>
        <taxon>Alphaproteobacteria</taxon>
        <taxon>Rhodobacterales</taxon>
        <taxon>Paracoccaceae</taxon>
        <taxon>Pikeienuella</taxon>
    </lineage>
</organism>
<evidence type="ECO:0000256" key="3">
    <source>
        <dbReference type="ARBA" id="ARBA00022801"/>
    </source>
</evidence>
<protein>
    <submittedName>
        <fullName evidence="6">Peptidase</fullName>
    </submittedName>
</protein>
<feature type="domain" description="NlpC/P60" evidence="5">
    <location>
        <begin position="1"/>
        <end position="138"/>
    </location>
</feature>
<keyword evidence="4" id="KW-0788">Thiol protease</keyword>
<dbReference type="NCBIfam" id="TIGR02219">
    <property type="entry name" value="phage_NlpC_fam"/>
    <property type="match status" value="1"/>
</dbReference>
<sequence>MRVVTLAREWIGTPYRHQASLKGVGADCLGLIRGVWRELLGAEPEETPAYSRDWCEVSRDEALWRAAATWLAPGSSERLGNVLLFRMAPDAPAKHLAIRAGESPDAPTIIHAYSGRAVIESPFTGGWRRRVVAAFRYPEGS</sequence>
<dbReference type="Proteomes" id="UP000503336">
    <property type="component" value="Chromosome"/>
</dbReference>
<dbReference type="Gene3D" id="3.90.1720.10">
    <property type="entry name" value="endopeptidase domain like (from Nostoc punctiforme)"/>
    <property type="match status" value="1"/>
</dbReference>
<name>A0A7L5BU79_9RHOB</name>
<dbReference type="InterPro" id="IPR000064">
    <property type="entry name" value="NLP_P60_dom"/>
</dbReference>
<accession>A0A7L5BU79</accession>
<evidence type="ECO:0000259" key="5">
    <source>
        <dbReference type="PROSITE" id="PS51935"/>
    </source>
</evidence>
<evidence type="ECO:0000256" key="2">
    <source>
        <dbReference type="ARBA" id="ARBA00022670"/>
    </source>
</evidence>
<dbReference type="InterPro" id="IPR011929">
    <property type="entry name" value="Phage_pept_NlpC/P60"/>
</dbReference>
<keyword evidence="7" id="KW-1185">Reference proteome</keyword>
<evidence type="ECO:0000313" key="6">
    <source>
        <dbReference type="EMBL" id="QIE54503.1"/>
    </source>
</evidence>
<dbReference type="GO" id="GO:0008234">
    <property type="term" value="F:cysteine-type peptidase activity"/>
    <property type="evidence" value="ECO:0007669"/>
    <property type="project" value="UniProtKB-KW"/>
</dbReference>
<dbReference type="InterPro" id="IPR038765">
    <property type="entry name" value="Papain-like_cys_pep_sf"/>
</dbReference>
<gene>
    <name evidence="6" type="ORF">G5B40_03070</name>
</gene>
<evidence type="ECO:0000313" key="7">
    <source>
        <dbReference type="Proteomes" id="UP000503336"/>
    </source>
</evidence>
<keyword evidence="3" id="KW-0378">Hydrolase</keyword>
<proteinExistence type="inferred from homology"/>
<keyword evidence="2" id="KW-0645">Protease</keyword>
<comment type="similarity">
    <text evidence="1">Belongs to the peptidase C40 family.</text>
</comment>
<dbReference type="RefSeq" id="WP_165094826.1">
    <property type="nucleotide sequence ID" value="NZ_CP049056.1"/>
</dbReference>
<dbReference type="PROSITE" id="PS51935">
    <property type="entry name" value="NLPC_P60"/>
    <property type="match status" value="1"/>
</dbReference>
<dbReference type="SUPFAM" id="SSF54001">
    <property type="entry name" value="Cysteine proteinases"/>
    <property type="match status" value="1"/>
</dbReference>
<evidence type="ECO:0000256" key="1">
    <source>
        <dbReference type="ARBA" id="ARBA00007074"/>
    </source>
</evidence>
<dbReference type="GO" id="GO:0006508">
    <property type="term" value="P:proteolysis"/>
    <property type="evidence" value="ECO:0007669"/>
    <property type="project" value="UniProtKB-KW"/>
</dbReference>
<dbReference type="AlphaFoldDB" id="A0A7L5BU79"/>
<dbReference type="KEGG" id="hdh:G5B40_03070"/>
<evidence type="ECO:0000256" key="4">
    <source>
        <dbReference type="ARBA" id="ARBA00022807"/>
    </source>
</evidence>
<dbReference type="EMBL" id="CP049056">
    <property type="protein sequence ID" value="QIE54503.1"/>
    <property type="molecule type" value="Genomic_DNA"/>
</dbReference>